<gene>
    <name evidence="2" type="ORF">Csp_A06860</name>
</gene>
<evidence type="ECO:0000313" key="2">
    <source>
        <dbReference type="EMBL" id="CBA28356.1"/>
    </source>
</evidence>
<name>C9Y985_CURXX</name>
<dbReference type="Gene3D" id="1.10.443.10">
    <property type="entry name" value="Intergrase catalytic core"/>
    <property type="match status" value="1"/>
</dbReference>
<accession>C9Y985</accession>
<dbReference type="InterPro" id="IPR024965">
    <property type="entry name" value="Putative_integrase"/>
</dbReference>
<organism evidence="2">
    <name type="scientific">Curvibacter symbiont subsp. Hydra magnipapillata</name>
    <dbReference type="NCBI Taxonomy" id="667019"/>
    <lineage>
        <taxon>Bacteria</taxon>
        <taxon>Pseudomonadati</taxon>
        <taxon>Pseudomonadota</taxon>
        <taxon>Betaproteobacteria</taxon>
        <taxon>Burkholderiales</taxon>
        <taxon>Comamonadaceae</taxon>
        <taxon>Curvibacter</taxon>
    </lineage>
</organism>
<dbReference type="GO" id="GO:0003677">
    <property type="term" value="F:DNA binding"/>
    <property type="evidence" value="ECO:0007669"/>
    <property type="project" value="InterPro"/>
</dbReference>
<dbReference type="Pfam" id="PF13009">
    <property type="entry name" value="Integrase_2"/>
    <property type="match status" value="1"/>
</dbReference>
<reference evidence="2" key="1">
    <citation type="journal article" date="2010" name="Nature">
        <title>The dynamic genome of Hydra.</title>
        <authorList>
            <person name="Chapman J.A."/>
            <person name="Kirkness E.F."/>
            <person name="Simakov O."/>
            <person name="Hampson S.E."/>
            <person name="Mitros T."/>
            <person name="Weinmaier T."/>
            <person name="Rattei T."/>
            <person name="Balasubramanian P.G."/>
            <person name="Borman J."/>
            <person name="Busam D."/>
            <person name="Disbennett K."/>
            <person name="Pfannkoch C."/>
            <person name="Sumin N."/>
            <person name="Sutton G."/>
            <person name="Viswanathan L."/>
            <person name="Walenz B."/>
            <person name="Goodstein D.M."/>
            <person name="Hellsten U."/>
            <person name="Kawashima T."/>
            <person name="Prochnik S.E."/>
            <person name="Putnam N.H."/>
            <person name="Shu S."/>
            <person name="Blumberg B."/>
            <person name="Dana C.E."/>
            <person name="Gee L."/>
            <person name="Kibler D.F."/>
            <person name="Law L."/>
            <person name="Lindgens D."/>
            <person name="Martinez D.E."/>
            <person name="Peng J."/>
            <person name="Wigge P.A."/>
            <person name="Bertulat B."/>
            <person name="Guder C."/>
            <person name="Nakamura Y."/>
            <person name="Ozbek S."/>
            <person name="Watanabe H."/>
            <person name="Khalturin K."/>
            <person name="Hemmrich G."/>
            <person name="Franke A."/>
            <person name="Augustin R."/>
            <person name="Fraune S."/>
            <person name="Hayakawa E."/>
            <person name="Hayakawa S."/>
            <person name="Hirose M."/>
            <person name="Hwang J."/>
            <person name="Ikeo K."/>
            <person name="Nishimiya-Fujisawa C."/>
            <person name="Ogura A."/>
            <person name="Takahashi T."/>
            <person name="Steinmetz P.R."/>
            <person name="Zhang X."/>
            <person name="Aufschnaiter R."/>
            <person name="Eder M.K."/>
            <person name="Gorny A.K."/>
            <person name="Salvenmoser W."/>
            <person name="Heimberg A.M."/>
            <person name="Wheeler B.M."/>
            <person name="Peterson K.J."/>
            <person name="Boettger A."/>
            <person name="Tischler P."/>
            <person name="Wolf A."/>
            <person name="Gojobori T."/>
            <person name="Remington K.A."/>
            <person name="Strausberg R.L."/>
            <person name="Venter J."/>
            <person name="Technau U."/>
            <person name="Hobmayer B."/>
            <person name="Bosch T.C."/>
            <person name="Holstein T.W."/>
            <person name="Fujisawa T."/>
            <person name="Bode H.R."/>
            <person name="David C.N."/>
            <person name="Rokhsar D.S."/>
            <person name="Steele R.E."/>
        </authorList>
    </citation>
    <scope>NUCLEOTIDE SEQUENCE</scope>
</reference>
<keyword evidence="1" id="KW-0233">DNA recombination</keyword>
<dbReference type="AlphaFoldDB" id="C9Y985"/>
<proteinExistence type="predicted"/>
<sequence length="814" mass="92012">MLHNSHFASAPRQAQITKNRPKISLDEFSSLSDSVVEHPHLAGWAKQLSAFIRDNPNAPGSGLQRKSYCVEFLDFLVSLPTPPLHPLDTQRSHINDFTEGGPCFRNYLRREIKTPDGCNSRLQQMSQFFSFIQDRQRVEFKGGLHEAKWFANPIDMRRDRFNVELRSGTTRKSISADILETMRKLLIEDDYAWAKQWDCDWAHLVNQETKRLEYVWCPSAALCLYTLLSLPLRSLQARMFDSGEGDAVIYDFDSGRMLPNPNQLPVNGRIDPNRREGFLQVMPSGLASDPELLGLWICVNKTSDEGYAIPWISDDLLHHLRYQREWIQRYAPHPNTQTIEDAQGHRNTPQEWIDSQNRFYCLFRDPAVIDRVSDKSFPVSKQKLGKIWGRLSFAVQERLNALASEDKNRVTLARFGSKRDTDPIALHDLHSLRVSGITDLLDRGVPLNIVSEYVAGHATYIMTLWYDSPAPGSVRRAMMQAHERAGESLGPLPRLLDSEIAEMKPFLISHPDHEGMYTGFDALQENTGLIHVRHSGICPGTRCEEGGLTSKGRIDPVPVGDRGPSCPQCRFWLTGPAFLLGQVIEGNQLIMKIRKKVDSLASCRQKIMDAEDANDTALADLLRGKNDVEERQLNNMLAEWWHRMRFYESSIAKLDAYRKARDTKESAQGTEPIVLFRRQDKGDPHFGYGSATELELKHFLSTCSEILPAFTDEGLSAHQDIELAVGRFLAVNDEQELSSMFFKLDEAQRLAAANLAIELLQRASASPMDTNALLEGKIKLKNLPHLQGDLKSLLSGGVNKAMVGAKRRLTQGSE</sequence>
<dbReference type="SUPFAM" id="SSF56349">
    <property type="entry name" value="DNA breaking-rejoining enzymes"/>
    <property type="match status" value="1"/>
</dbReference>
<evidence type="ECO:0000256" key="1">
    <source>
        <dbReference type="ARBA" id="ARBA00023172"/>
    </source>
</evidence>
<dbReference type="InterPro" id="IPR013762">
    <property type="entry name" value="Integrase-like_cat_sf"/>
</dbReference>
<dbReference type="EMBL" id="FN543104">
    <property type="protein sequence ID" value="CBA28356.1"/>
    <property type="molecule type" value="Genomic_DNA"/>
</dbReference>
<protein>
    <recommendedName>
        <fullName evidence="3">Integrase</fullName>
    </recommendedName>
</protein>
<dbReference type="GO" id="GO:0015074">
    <property type="term" value="P:DNA integration"/>
    <property type="evidence" value="ECO:0007669"/>
    <property type="project" value="InterPro"/>
</dbReference>
<dbReference type="InterPro" id="IPR011010">
    <property type="entry name" value="DNA_brk_join_enz"/>
</dbReference>
<evidence type="ECO:0008006" key="3">
    <source>
        <dbReference type="Google" id="ProtNLM"/>
    </source>
</evidence>
<dbReference type="GO" id="GO:0006310">
    <property type="term" value="P:DNA recombination"/>
    <property type="evidence" value="ECO:0007669"/>
    <property type="project" value="UniProtKB-KW"/>
</dbReference>